<protein>
    <submittedName>
        <fullName evidence="1">Uncharacterized protein</fullName>
    </submittedName>
</protein>
<accession>A0AAQ3XK45</accession>
<dbReference type="EMBL" id="CP146598">
    <property type="protein sequence ID" value="WWY02188.1"/>
    <property type="molecule type" value="Genomic_DNA"/>
</dbReference>
<dbReference type="RefSeq" id="WP_338691400.1">
    <property type="nucleotide sequence ID" value="NZ_CP146598.1"/>
</dbReference>
<proteinExistence type="predicted"/>
<evidence type="ECO:0000313" key="2">
    <source>
        <dbReference type="Proteomes" id="UP001149607"/>
    </source>
</evidence>
<gene>
    <name evidence="1" type="ORF">V9W64_05430</name>
</gene>
<dbReference type="Proteomes" id="UP001149607">
    <property type="component" value="Chromosome"/>
</dbReference>
<organism evidence="1 2">
    <name type="scientific">Neisseria leonii</name>
    <dbReference type="NCBI Taxonomy" id="2995413"/>
    <lineage>
        <taxon>Bacteria</taxon>
        <taxon>Pseudomonadati</taxon>
        <taxon>Pseudomonadota</taxon>
        <taxon>Betaproteobacteria</taxon>
        <taxon>Neisseriales</taxon>
        <taxon>Neisseriaceae</taxon>
        <taxon>Neisseria</taxon>
    </lineage>
</organism>
<evidence type="ECO:0000313" key="1">
    <source>
        <dbReference type="EMBL" id="WWY02188.1"/>
    </source>
</evidence>
<dbReference type="AlphaFoldDB" id="A0AAQ3XK45"/>
<sequence length="46" mass="5284">MKRPIIGYGADGWLRLSDSDWERGAAAPFSDGRTKRFVRGRQYPIE</sequence>
<keyword evidence="2" id="KW-1185">Reference proteome</keyword>
<reference evidence="1" key="1">
    <citation type="submission" date="2024-02" db="EMBL/GenBank/DDBJ databases">
        <title>Neisseria leonii sp. nov.</title>
        <authorList>
            <person name="Boutroux M."/>
            <person name="Favre-Rochex S."/>
            <person name="Gorgette O."/>
            <person name="Touak G."/>
            <person name="Muhle E."/>
            <person name="Chesneau O."/>
            <person name="Clermont D."/>
            <person name="Rahi P."/>
        </authorList>
    </citation>
    <scope>NUCLEOTIDE SEQUENCE</scope>
    <source>
        <strain evidence="1">51.81</strain>
    </source>
</reference>
<name>A0AAQ3XK45_9NEIS</name>